<proteinExistence type="predicted"/>
<dbReference type="KEGG" id="cter:A606_00970"/>
<dbReference type="PATRIC" id="fig|1200352.3.peg.192"/>
<dbReference type="EMBL" id="CP003696">
    <property type="protein sequence ID" value="AGP29849.1"/>
    <property type="molecule type" value="Genomic_DNA"/>
</dbReference>
<gene>
    <name evidence="2" type="ORF">A606_00970</name>
</gene>
<dbReference type="OrthoDB" id="4428017at2"/>
<name>S4XBJ9_9CORY</name>
<dbReference type="Proteomes" id="UP000014809">
    <property type="component" value="Chromosome"/>
</dbReference>
<accession>S4XBJ9</accession>
<dbReference type="AlphaFoldDB" id="S4XBJ9"/>
<dbReference type="eggNOG" id="ENOG5031MEV">
    <property type="taxonomic scope" value="Bacteria"/>
</dbReference>
<organism evidence="2 3">
    <name type="scientific">Corynebacterium terpenotabidum Y-11</name>
    <dbReference type="NCBI Taxonomy" id="1200352"/>
    <lineage>
        <taxon>Bacteria</taxon>
        <taxon>Bacillati</taxon>
        <taxon>Actinomycetota</taxon>
        <taxon>Actinomycetes</taxon>
        <taxon>Mycobacteriales</taxon>
        <taxon>Corynebacteriaceae</taxon>
        <taxon>Corynebacterium</taxon>
    </lineage>
</organism>
<evidence type="ECO:0000313" key="2">
    <source>
        <dbReference type="EMBL" id="AGP29849.1"/>
    </source>
</evidence>
<evidence type="ECO:0000256" key="1">
    <source>
        <dbReference type="SAM" id="SignalP"/>
    </source>
</evidence>
<evidence type="ECO:0008006" key="4">
    <source>
        <dbReference type="Google" id="ProtNLM"/>
    </source>
</evidence>
<dbReference type="STRING" id="1200352.A606_00970"/>
<protein>
    <recommendedName>
        <fullName evidence="4">Secreted protein</fullName>
    </recommendedName>
</protein>
<dbReference type="RefSeq" id="WP_020440214.1">
    <property type="nucleotide sequence ID" value="NC_021663.1"/>
</dbReference>
<feature type="chain" id="PRO_5004525381" description="Secreted protein" evidence="1">
    <location>
        <begin position="32"/>
        <end position="177"/>
    </location>
</feature>
<keyword evidence="3" id="KW-1185">Reference proteome</keyword>
<dbReference type="PROSITE" id="PS51257">
    <property type="entry name" value="PROKAR_LIPOPROTEIN"/>
    <property type="match status" value="1"/>
</dbReference>
<evidence type="ECO:0000313" key="3">
    <source>
        <dbReference type="Proteomes" id="UP000014809"/>
    </source>
</evidence>
<keyword evidence="1" id="KW-0732">Signal</keyword>
<feature type="signal peptide" evidence="1">
    <location>
        <begin position="1"/>
        <end position="31"/>
    </location>
</feature>
<sequence length="177" mass="17646">MNHCRATHRATAPTALAVTAAATVLVLTACSGDGDGTEATTTAEVFDAPLATEAPAVSGNVDAFSATATAAGWSCLLGTDPFTGQPGATCSPGAGDTLTRAVFAVFDRDDVADGAQAAQLARESTVEELAKSGTDVASDFVADQFLPLDSDTLSGYCVNTLGTCSSSGFDDLGLTLG</sequence>
<reference evidence="2 3" key="1">
    <citation type="submission" date="2012-06" db="EMBL/GenBank/DDBJ databases">
        <title>Complete genome sequence of Corynebacterium terpenotabidum Y-11 (=DSM 44721).</title>
        <authorList>
            <person name="Ruckert C."/>
            <person name="Albersmeier A."/>
            <person name="Al-Dilaimi A."/>
            <person name="Szczepanowski R."/>
            <person name="Kalinowski J."/>
        </authorList>
    </citation>
    <scope>NUCLEOTIDE SEQUENCE [LARGE SCALE GENOMIC DNA]</scope>
    <source>
        <strain evidence="2 3">Y-11</strain>
    </source>
</reference>
<dbReference type="HOGENOM" id="CLU_1259672_0_0_11"/>